<keyword evidence="6" id="KW-0234">DNA repair</keyword>
<evidence type="ECO:0000256" key="7">
    <source>
        <dbReference type="ARBA" id="ARBA00023242"/>
    </source>
</evidence>
<dbReference type="Proteomes" id="UP000678393">
    <property type="component" value="Unassembled WGS sequence"/>
</dbReference>
<evidence type="ECO:0000256" key="3">
    <source>
        <dbReference type="ARBA" id="ARBA00022763"/>
    </source>
</evidence>
<evidence type="ECO:0000256" key="4">
    <source>
        <dbReference type="ARBA" id="ARBA00022801"/>
    </source>
</evidence>
<feature type="compositionally biased region" description="Low complexity" evidence="8">
    <location>
        <begin position="663"/>
        <end position="696"/>
    </location>
</feature>
<dbReference type="GO" id="GO:0006284">
    <property type="term" value="P:base-excision repair"/>
    <property type="evidence" value="ECO:0007669"/>
    <property type="project" value="InterPro"/>
</dbReference>
<protein>
    <recommendedName>
        <fullName evidence="9">Uracil-DNA glycosylase-like domain-containing protein</fullName>
    </recommendedName>
</protein>
<keyword evidence="7" id="KW-0539">Nucleus</keyword>
<dbReference type="GO" id="GO:0017065">
    <property type="term" value="F:single-strand selective uracil DNA N-glycosylase activity"/>
    <property type="evidence" value="ECO:0007669"/>
    <property type="project" value="InterPro"/>
</dbReference>
<comment type="similarity">
    <text evidence="2">Belongs to the uracil-DNA glycosylase (UDG) superfamily. SMUG1 family.</text>
</comment>
<evidence type="ECO:0000256" key="8">
    <source>
        <dbReference type="SAM" id="MobiDB-lite"/>
    </source>
</evidence>
<dbReference type="InterPro" id="IPR039134">
    <property type="entry name" value="SMUG1"/>
</dbReference>
<dbReference type="OrthoDB" id="408702at2759"/>
<keyword evidence="11" id="KW-1185">Reference proteome</keyword>
<proteinExistence type="inferred from homology"/>
<accession>A0A8S3YSP1</accession>
<feature type="region of interest" description="Disordered" evidence="8">
    <location>
        <begin position="1"/>
        <end position="52"/>
    </location>
</feature>
<feature type="compositionally biased region" description="Low complexity" evidence="8">
    <location>
        <begin position="82"/>
        <end position="93"/>
    </location>
</feature>
<feature type="compositionally biased region" description="Low complexity" evidence="8">
    <location>
        <begin position="595"/>
        <end position="617"/>
    </location>
</feature>
<evidence type="ECO:0000256" key="6">
    <source>
        <dbReference type="ARBA" id="ARBA00023204"/>
    </source>
</evidence>
<evidence type="ECO:0000256" key="2">
    <source>
        <dbReference type="ARBA" id="ARBA00007889"/>
    </source>
</evidence>
<dbReference type="PANTHER" id="PTHR13235">
    <property type="entry name" value="SINGLE-STRAND SELECTIVE MONOFUNCTIONAL URACIL DNA GLYCOSYLASE"/>
    <property type="match status" value="1"/>
</dbReference>
<reference evidence="10" key="1">
    <citation type="submission" date="2021-04" db="EMBL/GenBank/DDBJ databases">
        <authorList>
            <consortium name="Molecular Ecology Group"/>
        </authorList>
    </citation>
    <scope>NUCLEOTIDE SEQUENCE</scope>
</reference>
<evidence type="ECO:0000313" key="11">
    <source>
        <dbReference type="Proteomes" id="UP000678393"/>
    </source>
</evidence>
<feature type="region of interest" description="Disordered" evidence="8">
    <location>
        <begin position="82"/>
        <end position="132"/>
    </location>
</feature>
<feature type="compositionally biased region" description="Low complexity" evidence="8">
    <location>
        <begin position="641"/>
        <end position="656"/>
    </location>
</feature>
<dbReference type="FunFam" id="3.40.470.10:FF:000005">
    <property type="entry name" value="Single-strand selective monofunctional uracil DNA glycosylase"/>
    <property type="match status" value="1"/>
</dbReference>
<feature type="region of interest" description="Disordered" evidence="8">
    <location>
        <begin position="595"/>
        <end position="819"/>
    </location>
</feature>
<comment type="caution">
    <text evidence="10">The sequence shown here is derived from an EMBL/GenBank/DDBJ whole genome shotgun (WGS) entry which is preliminary data.</text>
</comment>
<keyword evidence="5" id="KW-0238">DNA-binding</keyword>
<dbReference type="GO" id="GO:0005634">
    <property type="term" value="C:nucleus"/>
    <property type="evidence" value="ECO:0007669"/>
    <property type="project" value="UniProtKB-SubCell"/>
</dbReference>
<evidence type="ECO:0000256" key="1">
    <source>
        <dbReference type="ARBA" id="ARBA00004123"/>
    </source>
</evidence>
<feature type="compositionally biased region" description="Polar residues" evidence="8">
    <location>
        <begin position="697"/>
        <end position="780"/>
    </location>
</feature>
<dbReference type="InterPro" id="IPR005122">
    <property type="entry name" value="Uracil-DNA_glycosylase-like"/>
</dbReference>
<dbReference type="CDD" id="cd19374">
    <property type="entry name" value="UDG-F3_SMUG1-like"/>
    <property type="match status" value="1"/>
</dbReference>
<evidence type="ECO:0000259" key="9">
    <source>
        <dbReference type="Pfam" id="PF03167"/>
    </source>
</evidence>
<sequence length="1050" mass="113063">MASPSPWDAYSQHTGLPASLESYPHHFSSSDMRGLTGGSSAGMSGLPGDLTPVSLNLTSPYASYAQSYPGMSDLSFASSSLRPSSAAHSSGSAPDNLPASSPHGQYSSTPTSENQSSSPSFPNSTSMYTSSTATSSISSSPYAQAFGGSSSSAEAAARGPFSFAQSYGYPVYGYNHMGGFPGSGSMEGVNRYMGGISSSALMQPAAMGLYSNSQPGQMPFSYHSAMGWGSPIPGFQLKEGSDLMAQDELERYRYRQLSNQYFSGLQPSGSPVRNFPPHPLQQSMIRTPPYMDDRTHSPPPKKLKKSTEDSERPPTPSPRDPSAFHSNRGIYLFNSDAEPGSPKFFSDRYVLFEKELCKKLSRVSLPGKIQYVYNPLEYAFESHLNFVRKFCAGEKYILFVGMNPGPFGMSQNGVPFGECAVVKEWMHIEGEVQKPVLEHPKRRVVGLECSRSEVTGGRFWQLFRTLCHTPEHFFRTSFVHSLCPFAFLTDTGKNVTPPQLVSSVLDQINALCNETLVEVVRLLKSKYVICVGKYALAQAQKALAGDEFSGIILECLMHPSPINPATNKGWTDIALKQLTEMGIVDVIRYGRIPYQAPNQSPAPQSSNPSAPSLPLNQHSQSQHPYKNKKSPGCYDFQAPPGQSYHQSAQGSASHQSPVHALNQSPAHGSSRSQSSPAHASFHGQSSPGQSSCSQSPALQTAPTNQSPSLTSGSSCSVLQQGSGNPQADNNQRSSSEPLSAERVSSNNPPILESSALTSDMSQESKIVSDLDTNGIPTFSSPPDDLDNSLENSHSDSGSPGSDISKADSPDVPYPSGNLPMNLSERQLSAHNSCMSEAANARMSNGIQMTASDQAHLNMRSGHSHMGMRLPMSDSPGLQQTGPSEQHLRLNEQIGSPHMRTQDSRMVSHGSHMGSAAGSHMQMEMGAHGLGMHGHMGSLNPYSHMEMGQMGGFGSNMAASNYSANSGMRPGSDVPGYGHHMGLYNPGMDMSMSGMHAARQMEMYNQHMSSMMGVQQENLPMHPGMSAMYDSQMGKEMSYSNHFLDKPPECS</sequence>
<dbReference type="InterPro" id="IPR036895">
    <property type="entry name" value="Uracil-DNA_glycosylase-like_sf"/>
</dbReference>
<keyword evidence="3" id="KW-0227">DNA damage</keyword>
<feature type="compositionally biased region" description="Low complexity" evidence="8">
    <location>
        <begin position="107"/>
        <end position="132"/>
    </location>
</feature>
<evidence type="ECO:0000256" key="5">
    <source>
        <dbReference type="ARBA" id="ARBA00023125"/>
    </source>
</evidence>
<name>A0A8S3YSP1_9EUPU</name>
<keyword evidence="4" id="KW-0378">Hydrolase</keyword>
<gene>
    <name evidence="10" type="ORF">CUNI_LOCUS5662</name>
</gene>
<feature type="domain" description="Uracil-DNA glycosylase-like" evidence="9">
    <location>
        <begin position="392"/>
        <end position="566"/>
    </location>
</feature>
<feature type="compositionally biased region" description="Polar residues" evidence="8">
    <location>
        <begin position="788"/>
        <end position="801"/>
    </location>
</feature>
<comment type="subcellular location">
    <subcellularLocation>
        <location evidence="1">Nucleus</location>
    </subcellularLocation>
</comment>
<evidence type="ECO:0000313" key="10">
    <source>
        <dbReference type="EMBL" id="CAG5120104.1"/>
    </source>
</evidence>
<dbReference type="Pfam" id="PF03167">
    <property type="entry name" value="UDG"/>
    <property type="match status" value="1"/>
</dbReference>
<dbReference type="GO" id="GO:0000703">
    <property type="term" value="F:oxidized pyrimidine nucleobase lesion DNA N-glycosylase activity"/>
    <property type="evidence" value="ECO:0007669"/>
    <property type="project" value="TreeGrafter"/>
</dbReference>
<organism evidence="10 11">
    <name type="scientific">Candidula unifasciata</name>
    <dbReference type="NCBI Taxonomy" id="100452"/>
    <lineage>
        <taxon>Eukaryota</taxon>
        <taxon>Metazoa</taxon>
        <taxon>Spiralia</taxon>
        <taxon>Lophotrochozoa</taxon>
        <taxon>Mollusca</taxon>
        <taxon>Gastropoda</taxon>
        <taxon>Heterobranchia</taxon>
        <taxon>Euthyneura</taxon>
        <taxon>Panpulmonata</taxon>
        <taxon>Eupulmonata</taxon>
        <taxon>Stylommatophora</taxon>
        <taxon>Helicina</taxon>
        <taxon>Helicoidea</taxon>
        <taxon>Geomitridae</taxon>
        <taxon>Candidula</taxon>
    </lineage>
</organism>
<dbReference type="Gene3D" id="3.40.470.10">
    <property type="entry name" value="Uracil-DNA glycosylase-like domain"/>
    <property type="match status" value="1"/>
</dbReference>
<dbReference type="GO" id="GO:0003677">
    <property type="term" value="F:DNA binding"/>
    <property type="evidence" value="ECO:0007669"/>
    <property type="project" value="UniProtKB-KW"/>
</dbReference>
<feature type="region of interest" description="Disordered" evidence="8">
    <location>
        <begin position="263"/>
        <end position="325"/>
    </location>
</feature>
<dbReference type="AlphaFoldDB" id="A0A8S3YSP1"/>
<dbReference type="PANTHER" id="PTHR13235:SF2">
    <property type="entry name" value="SINGLE-STRAND SELECTIVE MONOFUNCTIONAL URACIL DNA GLYCOSYLASE"/>
    <property type="match status" value="1"/>
</dbReference>
<dbReference type="EMBL" id="CAJHNH020000834">
    <property type="protein sequence ID" value="CAG5120104.1"/>
    <property type="molecule type" value="Genomic_DNA"/>
</dbReference>
<dbReference type="SUPFAM" id="SSF52141">
    <property type="entry name" value="Uracil-DNA glycosylase-like"/>
    <property type="match status" value="1"/>
</dbReference>